<reference evidence="1 2" key="1">
    <citation type="submission" date="2019-04" db="EMBL/GenBank/DDBJ databases">
        <title>Geobacter oryzae sp. nov., ferric-reducing bacteria isolated from paddy soil.</title>
        <authorList>
            <person name="Xu Z."/>
            <person name="Masuda Y."/>
            <person name="Itoh H."/>
            <person name="Senoo K."/>
        </authorList>
    </citation>
    <scope>NUCLEOTIDE SEQUENCE [LARGE SCALE GENOMIC DNA]</scope>
    <source>
        <strain evidence="1 2">Red111</strain>
    </source>
</reference>
<evidence type="ECO:0000313" key="2">
    <source>
        <dbReference type="Proteomes" id="UP000306416"/>
    </source>
</evidence>
<dbReference type="InterPro" id="IPR019660">
    <property type="entry name" value="Put_sensory_transdc_reg_YbjN"/>
</dbReference>
<dbReference type="Proteomes" id="UP000306416">
    <property type="component" value="Unassembled WGS sequence"/>
</dbReference>
<keyword evidence="2" id="KW-1185">Reference proteome</keyword>
<protein>
    <recommendedName>
        <fullName evidence="3">YbjN domain-containing protein</fullName>
    </recommendedName>
</protein>
<organism evidence="1 2">
    <name type="scientific">Geomonas terrae</name>
    <dbReference type="NCBI Taxonomy" id="2562681"/>
    <lineage>
        <taxon>Bacteria</taxon>
        <taxon>Pseudomonadati</taxon>
        <taxon>Thermodesulfobacteriota</taxon>
        <taxon>Desulfuromonadia</taxon>
        <taxon>Geobacterales</taxon>
        <taxon>Geobacteraceae</taxon>
        <taxon>Geomonas</taxon>
    </lineage>
</organism>
<dbReference type="Pfam" id="PF10722">
    <property type="entry name" value="YbjN"/>
    <property type="match status" value="1"/>
</dbReference>
<gene>
    <name evidence="1" type="ORF">E4633_13065</name>
</gene>
<accession>A0A4S1CCY7</accession>
<proteinExistence type="predicted"/>
<evidence type="ECO:0008006" key="3">
    <source>
        <dbReference type="Google" id="ProtNLM"/>
    </source>
</evidence>
<comment type="caution">
    <text evidence="1">The sequence shown here is derived from an EMBL/GenBank/DDBJ whole genome shotgun (WGS) entry which is preliminary data.</text>
</comment>
<dbReference type="EMBL" id="SRSC01000003">
    <property type="protein sequence ID" value="TGU71267.1"/>
    <property type="molecule type" value="Genomic_DNA"/>
</dbReference>
<dbReference type="AlphaFoldDB" id="A0A4S1CCY7"/>
<sequence length="143" mass="16201">MRSQEETMAQNASAFEEALKKQGIVLDRNTHEDNTVFVVPEKVDGIGAVSLMALFNDSDRYVTLICFKYLTFPEEKKPAVLEMLNTLNAEYTMVKFVETGNAVSVQVVVPFHDNFSSEVIVDMIALVFRAMQEEHPRLLKVLQ</sequence>
<evidence type="ECO:0000313" key="1">
    <source>
        <dbReference type="EMBL" id="TGU71267.1"/>
    </source>
</evidence>
<name>A0A4S1CCY7_9BACT</name>